<dbReference type="PANTHER" id="PTHR16166">
    <property type="entry name" value="VACUOLAR PROTEIN SORTING-ASSOCIATED PROTEIN VPS13"/>
    <property type="match status" value="1"/>
</dbReference>
<evidence type="ECO:0000256" key="1">
    <source>
        <dbReference type="ARBA" id="ARBA00006545"/>
    </source>
</evidence>
<feature type="non-terminal residue" evidence="2">
    <location>
        <position position="108"/>
    </location>
</feature>
<dbReference type="Proteomes" id="UP001497623">
    <property type="component" value="Unassembled WGS sequence"/>
</dbReference>
<gene>
    <name evidence="2" type="ORF">MNOR_LOCUS1668</name>
</gene>
<protein>
    <submittedName>
        <fullName evidence="2">Uncharacterized protein</fullName>
    </submittedName>
</protein>
<organism evidence="2 3">
    <name type="scientific">Meganyctiphanes norvegica</name>
    <name type="common">Northern krill</name>
    <name type="synonym">Thysanopoda norvegica</name>
    <dbReference type="NCBI Taxonomy" id="48144"/>
    <lineage>
        <taxon>Eukaryota</taxon>
        <taxon>Metazoa</taxon>
        <taxon>Ecdysozoa</taxon>
        <taxon>Arthropoda</taxon>
        <taxon>Crustacea</taxon>
        <taxon>Multicrustacea</taxon>
        <taxon>Malacostraca</taxon>
        <taxon>Eumalacostraca</taxon>
        <taxon>Eucarida</taxon>
        <taxon>Euphausiacea</taxon>
        <taxon>Euphausiidae</taxon>
        <taxon>Meganyctiphanes</taxon>
    </lineage>
</organism>
<dbReference type="EMBL" id="CAXKWB010000457">
    <property type="protein sequence ID" value="CAL4060913.1"/>
    <property type="molecule type" value="Genomic_DNA"/>
</dbReference>
<dbReference type="AlphaFoldDB" id="A0AAV2PMU0"/>
<evidence type="ECO:0000313" key="2">
    <source>
        <dbReference type="EMBL" id="CAL4060913.1"/>
    </source>
</evidence>
<feature type="non-terminal residue" evidence="2">
    <location>
        <position position="1"/>
    </location>
</feature>
<reference evidence="2 3" key="1">
    <citation type="submission" date="2024-05" db="EMBL/GenBank/DDBJ databases">
        <authorList>
            <person name="Wallberg A."/>
        </authorList>
    </citation>
    <scope>NUCLEOTIDE SEQUENCE [LARGE SCALE GENOMIC DNA]</scope>
</reference>
<dbReference type="PANTHER" id="PTHR16166:SF93">
    <property type="entry name" value="INTERMEMBRANE LIPID TRANSFER PROTEIN VPS13"/>
    <property type="match status" value="1"/>
</dbReference>
<accession>A0AAV2PMU0</accession>
<comment type="caution">
    <text evidence="2">The sequence shown here is derived from an EMBL/GenBank/DDBJ whole genome shotgun (WGS) entry which is preliminary data.</text>
</comment>
<dbReference type="GO" id="GO:0006623">
    <property type="term" value="P:protein targeting to vacuole"/>
    <property type="evidence" value="ECO:0007669"/>
    <property type="project" value="TreeGrafter"/>
</dbReference>
<name>A0AAV2PMU0_MEGNR</name>
<sequence length="108" mass="12008">LQADALNQLEVVKERSVTGLQAAIDNQTVLDLHIDIEASHIIIPENGKYNPQCSVLVLTLGSLKMDSIEKNKGDLIALSKAGKSEDEIKLIMENKSYDWYSIQLIDIQ</sequence>
<proteinExistence type="inferred from homology"/>
<keyword evidence="3" id="KW-1185">Reference proteome</keyword>
<comment type="similarity">
    <text evidence="1">Belongs to the VPS13 family.</text>
</comment>
<dbReference type="GO" id="GO:0045053">
    <property type="term" value="P:protein retention in Golgi apparatus"/>
    <property type="evidence" value="ECO:0007669"/>
    <property type="project" value="TreeGrafter"/>
</dbReference>
<evidence type="ECO:0000313" key="3">
    <source>
        <dbReference type="Proteomes" id="UP001497623"/>
    </source>
</evidence>
<dbReference type="InterPro" id="IPR026847">
    <property type="entry name" value="VPS13"/>
</dbReference>